<sequence>MARLDFTRLSVLLVEDSAFMRSVFVNVLRALGVERILIAEDGEQAIKIMTPAAGTKGTMIGTSGVDLIICDYFMPTVDGAMFLRWLRRSDRSPDRFIPVIMVSAAADMDVIFTARDAGVDEFLAKPFSAAMLAQRLTAVIEHPRPYIYCPRYFGPDRRRRAKPVQEDQRILTEKDVEVVYSGKDLSALKNSSKMVWEFRIPRGLKAKLAGGRSGDPNEPAFDPALIEAAEGKIANMEGDYADWVAHSIDELSQAHHRMVEEPERAVLHMATVHEIAHELRGQGGIFGYPLMTQFGKSLYDVTDEESQVSPQLLDLIDAHIDLIKVVTKQKIKGDGGSVGQQLLKSLSEAKKKFGH</sequence>
<dbReference type="SUPFAM" id="SSF52172">
    <property type="entry name" value="CheY-like"/>
    <property type="match status" value="1"/>
</dbReference>
<dbReference type="InterPro" id="IPR001789">
    <property type="entry name" value="Sig_transdc_resp-reg_receiver"/>
</dbReference>
<evidence type="ECO:0000313" key="4">
    <source>
        <dbReference type="Proteomes" id="UP000539372"/>
    </source>
</evidence>
<protein>
    <submittedName>
        <fullName evidence="3">Response regulator</fullName>
    </submittedName>
</protein>
<evidence type="ECO:0000313" key="3">
    <source>
        <dbReference type="EMBL" id="NMM44518.1"/>
    </source>
</evidence>
<organism evidence="3 4">
    <name type="scientific">Pacificispira spongiicola</name>
    <dbReference type="NCBI Taxonomy" id="2729598"/>
    <lineage>
        <taxon>Bacteria</taxon>
        <taxon>Pseudomonadati</taxon>
        <taxon>Pseudomonadota</taxon>
        <taxon>Alphaproteobacteria</taxon>
        <taxon>Rhodospirillales</taxon>
        <taxon>Rhodospirillaceae</taxon>
        <taxon>Pacificispira</taxon>
    </lineage>
</organism>
<dbReference type="Proteomes" id="UP000539372">
    <property type="component" value="Unassembled WGS sequence"/>
</dbReference>
<name>A0A7Y0DZL4_9PROT</name>
<dbReference type="InterPro" id="IPR011006">
    <property type="entry name" value="CheY-like_superfamily"/>
</dbReference>
<comment type="caution">
    <text evidence="3">The sequence shown here is derived from an EMBL/GenBank/DDBJ whole genome shotgun (WGS) entry which is preliminary data.</text>
</comment>
<dbReference type="Pfam" id="PF00072">
    <property type="entry name" value="Response_reg"/>
    <property type="match status" value="1"/>
</dbReference>
<feature type="modified residue" description="4-aspartylphosphate" evidence="1">
    <location>
        <position position="71"/>
    </location>
</feature>
<dbReference type="EMBL" id="JABBNT010000002">
    <property type="protein sequence ID" value="NMM44518.1"/>
    <property type="molecule type" value="Genomic_DNA"/>
</dbReference>
<evidence type="ECO:0000259" key="2">
    <source>
        <dbReference type="PROSITE" id="PS50110"/>
    </source>
</evidence>
<dbReference type="InterPro" id="IPR052048">
    <property type="entry name" value="ST_Response_Regulator"/>
</dbReference>
<dbReference type="Gene3D" id="3.40.50.2300">
    <property type="match status" value="1"/>
</dbReference>
<proteinExistence type="predicted"/>
<gene>
    <name evidence="3" type="ORF">HH303_08505</name>
</gene>
<dbReference type="RefSeq" id="WP_169624798.1">
    <property type="nucleotide sequence ID" value="NZ_JABBNT010000002.1"/>
</dbReference>
<keyword evidence="4" id="KW-1185">Reference proteome</keyword>
<keyword evidence="1" id="KW-0597">Phosphoprotein</keyword>
<feature type="domain" description="Response regulatory" evidence="2">
    <location>
        <begin position="10"/>
        <end position="140"/>
    </location>
</feature>
<dbReference type="PANTHER" id="PTHR43228">
    <property type="entry name" value="TWO-COMPONENT RESPONSE REGULATOR"/>
    <property type="match status" value="1"/>
</dbReference>
<reference evidence="3 4" key="1">
    <citation type="submission" date="2020-04" db="EMBL/GenBank/DDBJ databases">
        <title>Rhodospirillaceae bacterium KN72 isolated from deep sea.</title>
        <authorList>
            <person name="Zhang D.-C."/>
        </authorList>
    </citation>
    <scope>NUCLEOTIDE SEQUENCE [LARGE SCALE GENOMIC DNA]</scope>
    <source>
        <strain evidence="3 4">KN72</strain>
    </source>
</reference>
<dbReference type="GO" id="GO:0000160">
    <property type="term" value="P:phosphorelay signal transduction system"/>
    <property type="evidence" value="ECO:0007669"/>
    <property type="project" value="InterPro"/>
</dbReference>
<accession>A0A7Y0DZL4</accession>
<dbReference type="InterPro" id="IPR036641">
    <property type="entry name" value="HPT_dom_sf"/>
</dbReference>
<dbReference type="SMART" id="SM00448">
    <property type="entry name" value="REC"/>
    <property type="match status" value="1"/>
</dbReference>
<dbReference type="SUPFAM" id="SSF47226">
    <property type="entry name" value="Histidine-containing phosphotransfer domain, HPT domain"/>
    <property type="match status" value="1"/>
</dbReference>
<dbReference type="AlphaFoldDB" id="A0A7Y0DZL4"/>
<dbReference type="PROSITE" id="PS50110">
    <property type="entry name" value="RESPONSE_REGULATORY"/>
    <property type="match status" value="1"/>
</dbReference>
<dbReference type="PANTHER" id="PTHR43228:SF1">
    <property type="entry name" value="TWO-COMPONENT RESPONSE REGULATOR ARR22"/>
    <property type="match status" value="1"/>
</dbReference>
<evidence type="ECO:0000256" key="1">
    <source>
        <dbReference type="PROSITE-ProRule" id="PRU00169"/>
    </source>
</evidence>